<dbReference type="AlphaFoldDB" id="A0A9P4NAW8"/>
<evidence type="ECO:0000256" key="4">
    <source>
        <dbReference type="PROSITE-ProRule" id="PRU00134"/>
    </source>
</evidence>
<accession>A0A9P4NAW8</accession>
<reference evidence="7" key="1">
    <citation type="journal article" date="2020" name="Stud. Mycol.">
        <title>101 Dothideomycetes genomes: A test case for predicting lifestyles and emergence of pathogens.</title>
        <authorList>
            <person name="Haridas S."/>
            <person name="Albert R."/>
            <person name="Binder M."/>
            <person name="Bloem J."/>
            <person name="LaButti K."/>
            <person name="Salamov A."/>
            <person name="Andreopoulos B."/>
            <person name="Baker S."/>
            <person name="Barry K."/>
            <person name="Bills G."/>
            <person name="Bluhm B."/>
            <person name="Cannon C."/>
            <person name="Castanera R."/>
            <person name="Culley D."/>
            <person name="Daum C."/>
            <person name="Ezra D."/>
            <person name="Gonzalez J."/>
            <person name="Henrissat B."/>
            <person name="Kuo A."/>
            <person name="Liang C."/>
            <person name="Lipzen A."/>
            <person name="Lutzoni F."/>
            <person name="Magnuson J."/>
            <person name="Mondo S."/>
            <person name="Nolan M."/>
            <person name="Ohm R."/>
            <person name="Pangilinan J."/>
            <person name="Park H.-J."/>
            <person name="Ramirez L."/>
            <person name="Alfaro M."/>
            <person name="Sun H."/>
            <person name="Tritt A."/>
            <person name="Yoshinaga Y."/>
            <person name="Zwiers L.-H."/>
            <person name="Turgeon B."/>
            <person name="Goodwin S."/>
            <person name="Spatafora J."/>
            <person name="Crous P."/>
            <person name="Grigoriev I."/>
        </authorList>
    </citation>
    <scope>NUCLEOTIDE SEQUENCE [LARGE SCALE GENOMIC DNA]</scope>
    <source>
        <strain evidence="7">CBS 304.66</strain>
    </source>
</reference>
<dbReference type="SUPFAM" id="SSF144232">
    <property type="entry name" value="HIT/MYND zinc finger-like"/>
    <property type="match status" value="1"/>
</dbReference>
<dbReference type="GO" id="GO:0008270">
    <property type="term" value="F:zinc ion binding"/>
    <property type="evidence" value="ECO:0007669"/>
    <property type="project" value="UniProtKB-KW"/>
</dbReference>
<evidence type="ECO:0000259" key="5">
    <source>
        <dbReference type="PROSITE" id="PS50865"/>
    </source>
</evidence>
<evidence type="ECO:0000256" key="1">
    <source>
        <dbReference type="ARBA" id="ARBA00022723"/>
    </source>
</evidence>
<keyword evidence="1" id="KW-0479">Metal-binding</keyword>
<evidence type="ECO:0000256" key="3">
    <source>
        <dbReference type="ARBA" id="ARBA00022833"/>
    </source>
</evidence>
<organism evidence="6 7">
    <name type="scientific">Lojkania enalia</name>
    <dbReference type="NCBI Taxonomy" id="147567"/>
    <lineage>
        <taxon>Eukaryota</taxon>
        <taxon>Fungi</taxon>
        <taxon>Dikarya</taxon>
        <taxon>Ascomycota</taxon>
        <taxon>Pezizomycotina</taxon>
        <taxon>Dothideomycetes</taxon>
        <taxon>Pleosporomycetidae</taxon>
        <taxon>Pleosporales</taxon>
        <taxon>Pleosporales incertae sedis</taxon>
        <taxon>Lojkania</taxon>
    </lineage>
</organism>
<name>A0A9P4NAW8_9PLEO</name>
<dbReference type="EMBL" id="ML986581">
    <property type="protein sequence ID" value="KAF2269700.1"/>
    <property type="molecule type" value="Genomic_DNA"/>
</dbReference>
<sequence length="374" mass="43486">MRKVNDSNVGEHGVNKARKYPFVRGYNPKKHVALPFCCRCLVEEAINEIFIRCSRCLKAKYCSEACQRVDREENEGIPCRVLHTRSLSDSTGVEIKVHPGKYDDRYTRTQDSLELHGLSQREFHQENMIYYLHVCREWPMEHMIRGPFRKFGELDTQLRREYPINFAGCQYTELFDWITAVYPTRYLFQFWIDLGCGRRIAISIRYEHDKPVSQLLLGQQWGLSPRVYTVLDVRLLNTWRNKDSLRHEGMQRIRARNATLFTTFTDRHAAMTFIETSDGNKVKKVFTAVEQQPKGLQLEKITGCLNDSKAEIVRVSEAFLLIKDANLAKTRVESVKKEKGLDGKWEARNSVGIGYISKEDEEVETVATVMEQTT</sequence>
<keyword evidence="7" id="KW-1185">Reference proteome</keyword>
<comment type="caution">
    <text evidence="6">The sequence shown here is derived from an EMBL/GenBank/DDBJ whole genome shotgun (WGS) entry which is preliminary data.</text>
</comment>
<dbReference type="InterPro" id="IPR046341">
    <property type="entry name" value="SET_dom_sf"/>
</dbReference>
<proteinExistence type="predicted"/>
<keyword evidence="3" id="KW-0862">Zinc</keyword>
<evidence type="ECO:0000256" key="2">
    <source>
        <dbReference type="ARBA" id="ARBA00022771"/>
    </source>
</evidence>
<dbReference type="InterPro" id="IPR002893">
    <property type="entry name" value="Znf_MYND"/>
</dbReference>
<gene>
    <name evidence="6" type="ORF">CC78DRAFT_574563</name>
</gene>
<evidence type="ECO:0000313" key="6">
    <source>
        <dbReference type="EMBL" id="KAF2269700.1"/>
    </source>
</evidence>
<evidence type="ECO:0000313" key="7">
    <source>
        <dbReference type="Proteomes" id="UP000800093"/>
    </source>
</evidence>
<dbReference type="Gene3D" id="2.170.270.10">
    <property type="entry name" value="SET domain"/>
    <property type="match status" value="1"/>
</dbReference>
<feature type="domain" description="MYND-type" evidence="5">
    <location>
        <begin position="37"/>
        <end position="79"/>
    </location>
</feature>
<dbReference type="Proteomes" id="UP000800093">
    <property type="component" value="Unassembled WGS sequence"/>
</dbReference>
<dbReference type="Gene3D" id="6.10.140.2220">
    <property type="match status" value="1"/>
</dbReference>
<protein>
    <recommendedName>
        <fullName evidence="5">MYND-type domain-containing protein</fullName>
    </recommendedName>
</protein>
<dbReference type="PROSITE" id="PS50865">
    <property type="entry name" value="ZF_MYND_2"/>
    <property type="match status" value="1"/>
</dbReference>
<keyword evidence="2 4" id="KW-0863">Zinc-finger</keyword>
<dbReference type="Pfam" id="PF01753">
    <property type="entry name" value="zf-MYND"/>
    <property type="match status" value="1"/>
</dbReference>